<dbReference type="Pfam" id="PF19361">
    <property type="entry name" value="DUF5937"/>
    <property type="match status" value="1"/>
</dbReference>
<keyword evidence="2" id="KW-0238">DNA-binding</keyword>
<dbReference type="SMART" id="SM00418">
    <property type="entry name" value="HTH_ARSR"/>
    <property type="match status" value="1"/>
</dbReference>
<evidence type="ECO:0000256" key="1">
    <source>
        <dbReference type="ARBA" id="ARBA00023015"/>
    </source>
</evidence>
<comment type="caution">
    <text evidence="5">The sequence shown here is derived from an EMBL/GenBank/DDBJ whole genome shotgun (WGS) entry which is preliminary data.</text>
</comment>
<dbReference type="InterPro" id="IPR045981">
    <property type="entry name" value="DUF5937"/>
</dbReference>
<dbReference type="SUPFAM" id="SSF46785">
    <property type="entry name" value="Winged helix' DNA-binding domain"/>
    <property type="match status" value="1"/>
</dbReference>
<feature type="domain" description="HTH arsR-type" evidence="4">
    <location>
        <begin position="250"/>
        <end position="324"/>
    </location>
</feature>
<keyword evidence="6" id="KW-1185">Reference proteome</keyword>
<dbReference type="PANTHER" id="PTHR43132:SF8">
    <property type="entry name" value="HTH-TYPE TRANSCRIPTIONAL REGULATOR KMTR"/>
    <property type="match status" value="1"/>
</dbReference>
<dbReference type="InterPro" id="IPR036388">
    <property type="entry name" value="WH-like_DNA-bd_sf"/>
</dbReference>
<dbReference type="Gene3D" id="1.10.10.10">
    <property type="entry name" value="Winged helix-like DNA-binding domain superfamily/Winged helix DNA-binding domain"/>
    <property type="match status" value="1"/>
</dbReference>
<accession>A0ABN1V4W7</accession>
<protein>
    <submittedName>
        <fullName evidence="5">Winged helix-turn-helix domain-containing protein</fullName>
    </submittedName>
</protein>
<dbReference type="PANTHER" id="PTHR43132">
    <property type="entry name" value="ARSENICAL RESISTANCE OPERON REPRESSOR ARSR-RELATED"/>
    <property type="match status" value="1"/>
</dbReference>
<evidence type="ECO:0000256" key="3">
    <source>
        <dbReference type="ARBA" id="ARBA00023163"/>
    </source>
</evidence>
<gene>
    <name evidence="5" type="ORF">GCM10009654_60120</name>
</gene>
<dbReference type="InterPro" id="IPR036390">
    <property type="entry name" value="WH_DNA-bd_sf"/>
</dbReference>
<dbReference type="RefSeq" id="WP_344283499.1">
    <property type="nucleotide sequence ID" value="NZ_BAAAKV010000076.1"/>
</dbReference>
<evidence type="ECO:0000256" key="2">
    <source>
        <dbReference type="ARBA" id="ARBA00023125"/>
    </source>
</evidence>
<keyword evidence="1" id="KW-0805">Transcription regulation</keyword>
<evidence type="ECO:0000313" key="6">
    <source>
        <dbReference type="Proteomes" id="UP001501371"/>
    </source>
</evidence>
<sequence length="339" mass="37234">MGLRIRFSPADLGRVTVAERPDPLWEVLLAAHVLQTHDGPLVFGVWRRAARARLDAPMRRLLAVTPARGYSPDFLTPAESAEGVEAGLETVRRVPRTRLRRELAALSPERRELPWIRALAEGRARPLCDLADAIAAFRLALLAPYWPAVERHLAADRSQRATVVLRGGVDQLLATLHPSVQWRSPVLCLNHGSFDRDLRLDGRGLLLLPSFFCWGHPTVLRDPDLPPVLVYPVTHDPRWAVPPAEGARREVAALIGRTRAAVLEATADGRCTTELARRVRTSPASASEHLKVLRETGLITTRRDGTAALHALSPLGRALLEGAPSEPPRPSAHPPLRPA</sequence>
<dbReference type="EMBL" id="BAAAKV010000076">
    <property type="protein sequence ID" value="GAA1195023.1"/>
    <property type="molecule type" value="Genomic_DNA"/>
</dbReference>
<dbReference type="CDD" id="cd00090">
    <property type="entry name" value="HTH_ARSR"/>
    <property type="match status" value="1"/>
</dbReference>
<name>A0ABN1V4W7_9ACTN</name>
<organism evidence="5 6">
    <name type="scientific">Streptomyces hebeiensis</name>
    <dbReference type="NCBI Taxonomy" id="229486"/>
    <lineage>
        <taxon>Bacteria</taxon>
        <taxon>Bacillati</taxon>
        <taxon>Actinomycetota</taxon>
        <taxon>Actinomycetes</taxon>
        <taxon>Kitasatosporales</taxon>
        <taxon>Streptomycetaceae</taxon>
        <taxon>Streptomyces</taxon>
    </lineage>
</organism>
<dbReference type="InterPro" id="IPR051011">
    <property type="entry name" value="Metal_resp_trans_reg"/>
</dbReference>
<keyword evidence="3" id="KW-0804">Transcription</keyword>
<proteinExistence type="predicted"/>
<dbReference type="Proteomes" id="UP001501371">
    <property type="component" value="Unassembled WGS sequence"/>
</dbReference>
<evidence type="ECO:0000259" key="4">
    <source>
        <dbReference type="SMART" id="SM00418"/>
    </source>
</evidence>
<dbReference type="Pfam" id="PF12840">
    <property type="entry name" value="HTH_20"/>
    <property type="match status" value="1"/>
</dbReference>
<dbReference type="InterPro" id="IPR001845">
    <property type="entry name" value="HTH_ArsR_DNA-bd_dom"/>
</dbReference>
<evidence type="ECO:0000313" key="5">
    <source>
        <dbReference type="EMBL" id="GAA1195023.1"/>
    </source>
</evidence>
<reference evidence="5 6" key="1">
    <citation type="journal article" date="2019" name="Int. J. Syst. Evol. Microbiol.">
        <title>The Global Catalogue of Microorganisms (GCM) 10K type strain sequencing project: providing services to taxonomists for standard genome sequencing and annotation.</title>
        <authorList>
            <consortium name="The Broad Institute Genomics Platform"/>
            <consortium name="The Broad Institute Genome Sequencing Center for Infectious Disease"/>
            <person name="Wu L."/>
            <person name="Ma J."/>
        </authorList>
    </citation>
    <scope>NUCLEOTIDE SEQUENCE [LARGE SCALE GENOMIC DNA]</scope>
    <source>
        <strain evidence="5 6">JCM 12696</strain>
    </source>
</reference>
<dbReference type="InterPro" id="IPR011991">
    <property type="entry name" value="ArsR-like_HTH"/>
</dbReference>